<proteinExistence type="predicted"/>
<gene>
    <name evidence="1" type="ORF">AAF712_012550</name>
</gene>
<evidence type="ECO:0000313" key="1">
    <source>
        <dbReference type="EMBL" id="KAL0060673.1"/>
    </source>
</evidence>
<keyword evidence="2" id="KW-1185">Reference proteome</keyword>
<organism evidence="1 2">
    <name type="scientific">Marasmius tenuissimus</name>
    <dbReference type="NCBI Taxonomy" id="585030"/>
    <lineage>
        <taxon>Eukaryota</taxon>
        <taxon>Fungi</taxon>
        <taxon>Dikarya</taxon>
        <taxon>Basidiomycota</taxon>
        <taxon>Agaricomycotina</taxon>
        <taxon>Agaricomycetes</taxon>
        <taxon>Agaricomycetidae</taxon>
        <taxon>Agaricales</taxon>
        <taxon>Marasmiineae</taxon>
        <taxon>Marasmiaceae</taxon>
        <taxon>Marasmius</taxon>
    </lineage>
</organism>
<dbReference type="EMBL" id="JBBXMP010000166">
    <property type="protein sequence ID" value="KAL0060673.1"/>
    <property type="molecule type" value="Genomic_DNA"/>
</dbReference>
<sequence>MAKRYGTVNRYGWARAVISTHPSPIHKHDISRPWDEVVWYAGAPDAPATGVRCLDDRAIAQSVKVAKEKVDSEESVRTPEVLLPAEMKWKKPLRRGSILANDTHSTDTLFRGFYELNDLGSESLIIDGFTDHLATLQLIIEFASASLRGA</sequence>
<evidence type="ECO:0000313" key="2">
    <source>
        <dbReference type="Proteomes" id="UP001437256"/>
    </source>
</evidence>
<accession>A0ABR2ZH85</accession>
<comment type="caution">
    <text evidence="1">The sequence shown here is derived from an EMBL/GenBank/DDBJ whole genome shotgun (WGS) entry which is preliminary data.</text>
</comment>
<dbReference type="Proteomes" id="UP001437256">
    <property type="component" value="Unassembled WGS sequence"/>
</dbReference>
<reference evidence="1 2" key="1">
    <citation type="submission" date="2024-05" db="EMBL/GenBank/DDBJ databases">
        <title>A draft genome resource for the thread blight pathogen Marasmius tenuissimus strain MS-2.</title>
        <authorList>
            <person name="Yulfo-Soto G.E."/>
            <person name="Baruah I.K."/>
            <person name="Amoako-Attah I."/>
            <person name="Bukari Y."/>
            <person name="Meinhardt L.W."/>
            <person name="Bailey B.A."/>
            <person name="Cohen S.P."/>
        </authorList>
    </citation>
    <scope>NUCLEOTIDE SEQUENCE [LARGE SCALE GENOMIC DNA]</scope>
    <source>
        <strain evidence="1 2">MS-2</strain>
    </source>
</reference>
<name>A0ABR2ZH85_9AGAR</name>
<protein>
    <submittedName>
        <fullName evidence="1">Uncharacterized protein</fullName>
    </submittedName>
</protein>